<name>A0ABQ3VBI5_9CHLR</name>
<gene>
    <name evidence="1" type="ORF">KSZ_11300</name>
</gene>
<reference evidence="1 2" key="1">
    <citation type="journal article" date="2021" name="Int. J. Syst. Evol. Microbiol.">
        <title>Reticulibacter mediterranei gen. nov., sp. nov., within the new family Reticulibacteraceae fam. nov., and Ktedonospora formicarum gen. nov., sp. nov., Ktedonobacter robiniae sp. nov., Dictyobacter formicarum sp. nov. and Dictyobacter arantiisoli sp. nov., belonging to the class Ktedonobacteria.</title>
        <authorList>
            <person name="Yabe S."/>
            <person name="Zheng Y."/>
            <person name="Wang C.M."/>
            <person name="Sakai Y."/>
            <person name="Abe K."/>
            <person name="Yokota A."/>
            <person name="Donadio S."/>
            <person name="Cavaletti L."/>
            <person name="Monciardini P."/>
        </authorList>
    </citation>
    <scope>NUCLEOTIDE SEQUENCE [LARGE SCALE GENOMIC DNA]</scope>
    <source>
        <strain evidence="1 2">SOSP1-9</strain>
    </source>
</reference>
<evidence type="ECO:0000313" key="2">
    <source>
        <dbReference type="Proteomes" id="UP000635565"/>
    </source>
</evidence>
<organism evidence="1 2">
    <name type="scientific">Dictyobacter formicarum</name>
    <dbReference type="NCBI Taxonomy" id="2778368"/>
    <lineage>
        <taxon>Bacteria</taxon>
        <taxon>Bacillati</taxon>
        <taxon>Chloroflexota</taxon>
        <taxon>Ktedonobacteria</taxon>
        <taxon>Ktedonobacterales</taxon>
        <taxon>Dictyobacteraceae</taxon>
        <taxon>Dictyobacter</taxon>
    </lineage>
</organism>
<protein>
    <submittedName>
        <fullName evidence="1">Uncharacterized protein</fullName>
    </submittedName>
</protein>
<comment type="caution">
    <text evidence="1">The sequence shown here is derived from an EMBL/GenBank/DDBJ whole genome shotgun (WGS) entry which is preliminary data.</text>
</comment>
<evidence type="ECO:0000313" key="1">
    <source>
        <dbReference type="EMBL" id="GHO83124.1"/>
    </source>
</evidence>
<keyword evidence="2" id="KW-1185">Reference proteome</keyword>
<accession>A0ABQ3VBI5</accession>
<dbReference type="Proteomes" id="UP000635565">
    <property type="component" value="Unassembled WGS sequence"/>
</dbReference>
<sequence>MHGLIFVTWERYLVNRFGNSFLTSYRVKIGVLPPSMSKRPPRFYSLVNPRIPI</sequence>
<proteinExistence type="predicted"/>
<dbReference type="EMBL" id="BNJJ01000003">
    <property type="protein sequence ID" value="GHO83124.1"/>
    <property type="molecule type" value="Genomic_DNA"/>
</dbReference>